<accession>W9SCZ3</accession>
<dbReference type="GO" id="GO:0005634">
    <property type="term" value="C:nucleus"/>
    <property type="evidence" value="ECO:0007669"/>
    <property type="project" value="TreeGrafter"/>
</dbReference>
<feature type="region of interest" description="Disordered" evidence="3">
    <location>
        <begin position="229"/>
        <end position="267"/>
    </location>
</feature>
<dbReference type="InterPro" id="IPR001584">
    <property type="entry name" value="Integrase_cat-core"/>
</dbReference>
<gene>
    <name evidence="8" type="ORF">L484_026684</name>
</gene>
<dbReference type="Pfam" id="PF00454">
    <property type="entry name" value="PI3_PI4_kinase"/>
    <property type="match status" value="1"/>
</dbReference>
<keyword evidence="2" id="KW-0064">Aspartyl protease</keyword>
<dbReference type="InterPro" id="IPR014009">
    <property type="entry name" value="PIK_FAT"/>
</dbReference>
<dbReference type="InterPro" id="IPR003152">
    <property type="entry name" value="FATC_dom"/>
</dbReference>
<dbReference type="Pfam" id="PF13976">
    <property type="entry name" value="gag_pre-integrs"/>
    <property type="match status" value="1"/>
</dbReference>
<dbReference type="EMBL" id="KE346358">
    <property type="protein sequence ID" value="EXC35359.1"/>
    <property type="molecule type" value="Genomic_DNA"/>
</dbReference>
<feature type="compositionally biased region" description="Polar residues" evidence="3">
    <location>
        <begin position="832"/>
        <end position="854"/>
    </location>
</feature>
<dbReference type="eggNOG" id="KOG0017">
    <property type="taxonomic scope" value="Eukaryota"/>
</dbReference>
<dbReference type="Pfam" id="PF07727">
    <property type="entry name" value="RVT_2"/>
    <property type="match status" value="1"/>
</dbReference>
<dbReference type="SUPFAM" id="SSF56672">
    <property type="entry name" value="DNA/RNA polymerases"/>
    <property type="match status" value="1"/>
</dbReference>
<feature type="compositionally biased region" description="Basic and acidic residues" evidence="3">
    <location>
        <begin position="294"/>
        <end position="306"/>
    </location>
</feature>
<feature type="region of interest" description="Disordered" evidence="3">
    <location>
        <begin position="1"/>
        <end position="31"/>
    </location>
</feature>
<dbReference type="CDD" id="cd05163">
    <property type="entry name" value="PIKK_TRRAP"/>
    <property type="match status" value="1"/>
</dbReference>
<reference evidence="9" key="1">
    <citation type="submission" date="2013-01" db="EMBL/GenBank/DDBJ databases">
        <title>Draft Genome Sequence of a Mulberry Tree, Morus notabilis C.K. Schneid.</title>
        <authorList>
            <person name="He N."/>
            <person name="Zhao S."/>
        </authorList>
    </citation>
    <scope>NUCLEOTIDE SEQUENCE</scope>
</reference>
<evidence type="ECO:0000256" key="3">
    <source>
        <dbReference type="SAM" id="MobiDB-lite"/>
    </source>
</evidence>
<dbReference type="GO" id="GO:0006281">
    <property type="term" value="P:DNA repair"/>
    <property type="evidence" value="ECO:0007669"/>
    <property type="project" value="TreeGrafter"/>
</dbReference>
<evidence type="ECO:0000259" key="4">
    <source>
        <dbReference type="PROSITE" id="PS50290"/>
    </source>
</evidence>
<dbReference type="eggNOG" id="KOG0889">
    <property type="taxonomic scope" value="Eukaryota"/>
</dbReference>
<dbReference type="SMART" id="SM01343">
    <property type="entry name" value="FATC"/>
    <property type="match status" value="1"/>
</dbReference>
<feature type="region of interest" description="Disordered" evidence="3">
    <location>
        <begin position="2627"/>
        <end position="2692"/>
    </location>
</feature>
<organism evidence="8 9">
    <name type="scientific">Morus notabilis</name>
    <dbReference type="NCBI Taxonomy" id="981085"/>
    <lineage>
        <taxon>Eukaryota</taxon>
        <taxon>Viridiplantae</taxon>
        <taxon>Streptophyta</taxon>
        <taxon>Embryophyta</taxon>
        <taxon>Tracheophyta</taxon>
        <taxon>Spermatophyta</taxon>
        <taxon>Magnoliopsida</taxon>
        <taxon>eudicotyledons</taxon>
        <taxon>Gunneridae</taxon>
        <taxon>Pentapetalae</taxon>
        <taxon>rosids</taxon>
        <taxon>fabids</taxon>
        <taxon>Rosales</taxon>
        <taxon>Moraceae</taxon>
        <taxon>Moreae</taxon>
        <taxon>Morus</taxon>
    </lineage>
</organism>
<dbReference type="PANTHER" id="PTHR11139">
    <property type="entry name" value="ATAXIA TELANGIECTASIA MUTATED ATM -RELATED"/>
    <property type="match status" value="1"/>
</dbReference>
<dbReference type="InterPro" id="IPR003151">
    <property type="entry name" value="PIK-rel_kinase_FAT"/>
</dbReference>
<evidence type="ECO:0000256" key="2">
    <source>
        <dbReference type="ARBA" id="ARBA00022750"/>
    </source>
</evidence>
<dbReference type="InterPro" id="IPR013103">
    <property type="entry name" value="RVT_2"/>
</dbReference>
<evidence type="ECO:0000259" key="5">
    <source>
        <dbReference type="PROSITE" id="PS50994"/>
    </source>
</evidence>
<dbReference type="Gene3D" id="3.30.420.10">
    <property type="entry name" value="Ribonuclease H-like superfamily/Ribonuclease H"/>
    <property type="match status" value="1"/>
</dbReference>
<dbReference type="InterPro" id="IPR025724">
    <property type="entry name" value="GAG-pre-integrase_dom"/>
</dbReference>
<feature type="domain" description="FATC" evidence="7">
    <location>
        <begin position="3227"/>
        <end position="3263"/>
    </location>
</feature>
<dbReference type="InterPro" id="IPR057670">
    <property type="entry name" value="SH3_retrovirus"/>
</dbReference>
<dbReference type="PANTHER" id="PTHR11139:SF1">
    <property type="entry name" value="TRANSFORMATION_TRANSCRIPTION DOMAIN-ASSOCIATED PROTEIN"/>
    <property type="match status" value="1"/>
</dbReference>
<evidence type="ECO:0000313" key="8">
    <source>
        <dbReference type="EMBL" id="EXC35359.1"/>
    </source>
</evidence>
<feature type="compositionally biased region" description="Polar residues" evidence="3">
    <location>
        <begin position="2677"/>
        <end position="2690"/>
    </location>
</feature>
<dbReference type="GO" id="GO:0004190">
    <property type="term" value="F:aspartic-type endopeptidase activity"/>
    <property type="evidence" value="ECO:0007669"/>
    <property type="project" value="UniProtKB-KW"/>
</dbReference>
<dbReference type="PROSITE" id="PS51190">
    <property type="entry name" value="FATC"/>
    <property type="match status" value="1"/>
</dbReference>
<dbReference type="GO" id="GO:0015074">
    <property type="term" value="P:DNA integration"/>
    <property type="evidence" value="ECO:0007669"/>
    <property type="project" value="InterPro"/>
</dbReference>
<feature type="domain" description="FAT" evidence="6">
    <location>
        <begin position="2019"/>
        <end position="2582"/>
    </location>
</feature>
<dbReference type="GO" id="GO:0006355">
    <property type="term" value="P:regulation of DNA-templated transcription"/>
    <property type="evidence" value="ECO:0007669"/>
    <property type="project" value="TreeGrafter"/>
</dbReference>
<evidence type="ECO:0000259" key="7">
    <source>
        <dbReference type="PROSITE" id="PS51190"/>
    </source>
</evidence>
<evidence type="ECO:0000313" key="9">
    <source>
        <dbReference type="Proteomes" id="UP000030645"/>
    </source>
</evidence>
<dbReference type="STRING" id="981085.W9SCZ3"/>
<feature type="compositionally biased region" description="Polar residues" evidence="3">
    <location>
        <begin position="7"/>
        <end position="18"/>
    </location>
</feature>
<dbReference type="PROSITE" id="PS50994">
    <property type="entry name" value="INTEGRASE"/>
    <property type="match status" value="1"/>
</dbReference>
<dbReference type="GO" id="GO:0000124">
    <property type="term" value="C:SAGA complex"/>
    <property type="evidence" value="ECO:0007669"/>
    <property type="project" value="TreeGrafter"/>
</dbReference>
<dbReference type="GO" id="GO:0003676">
    <property type="term" value="F:nucleic acid binding"/>
    <property type="evidence" value="ECO:0007669"/>
    <property type="project" value="InterPro"/>
</dbReference>
<dbReference type="InterPro" id="IPR000403">
    <property type="entry name" value="PI3/4_kinase_cat_dom"/>
</dbReference>
<dbReference type="Pfam" id="PF02259">
    <property type="entry name" value="FAT"/>
    <property type="match status" value="1"/>
</dbReference>
<dbReference type="CDD" id="cd09272">
    <property type="entry name" value="RNase_HI_RT_Ty1"/>
    <property type="match status" value="1"/>
</dbReference>
<dbReference type="PROSITE" id="PS50290">
    <property type="entry name" value="PI3_4_KINASE_3"/>
    <property type="match status" value="1"/>
</dbReference>
<feature type="compositionally biased region" description="Gly residues" evidence="3">
    <location>
        <begin position="2646"/>
        <end position="2656"/>
    </location>
</feature>
<dbReference type="SUPFAM" id="SSF53098">
    <property type="entry name" value="Ribonuclease H-like"/>
    <property type="match status" value="1"/>
</dbReference>
<feature type="domain" description="Integrase catalytic" evidence="5">
    <location>
        <begin position="565"/>
        <end position="734"/>
    </location>
</feature>
<name>W9SCZ3_9ROSA</name>
<keyword evidence="9" id="KW-1185">Reference proteome</keyword>
<dbReference type="Pfam" id="PF25597">
    <property type="entry name" value="SH3_retrovirus"/>
    <property type="match status" value="1"/>
</dbReference>
<evidence type="ECO:0000259" key="6">
    <source>
        <dbReference type="PROSITE" id="PS51189"/>
    </source>
</evidence>
<dbReference type="Pfam" id="PF20206">
    <property type="entry name" value="Tra1_ring"/>
    <property type="match status" value="1"/>
</dbReference>
<feature type="region of interest" description="Disordered" evidence="3">
    <location>
        <begin position="891"/>
        <end position="931"/>
    </location>
</feature>
<dbReference type="InterPro" id="IPR011009">
    <property type="entry name" value="Kinase-like_dom_sf"/>
</dbReference>
<feature type="compositionally biased region" description="Polar residues" evidence="3">
    <location>
        <begin position="2631"/>
        <end position="2645"/>
    </location>
</feature>
<dbReference type="Pfam" id="PF22936">
    <property type="entry name" value="Pol_BBD"/>
    <property type="match status" value="1"/>
</dbReference>
<feature type="region of interest" description="Disordered" evidence="3">
    <location>
        <begin position="294"/>
        <end position="322"/>
    </location>
</feature>
<dbReference type="Gene3D" id="1.10.1070.11">
    <property type="entry name" value="Phosphatidylinositol 3-/4-kinase, catalytic domain"/>
    <property type="match status" value="1"/>
</dbReference>
<feature type="compositionally biased region" description="Polar residues" evidence="3">
    <location>
        <begin position="897"/>
        <end position="912"/>
    </location>
</feature>
<dbReference type="InterPro" id="IPR054722">
    <property type="entry name" value="PolX-like_BBD"/>
</dbReference>
<dbReference type="InterPro" id="IPR050517">
    <property type="entry name" value="DDR_Repair_Kinase"/>
</dbReference>
<dbReference type="FunFam" id="1.10.1070.11:FF:000026">
    <property type="entry name" value="Phosphotransferases/inositol or phosphatidylinositol kinase"/>
    <property type="match status" value="1"/>
</dbReference>
<dbReference type="InterPro" id="IPR043502">
    <property type="entry name" value="DNA/RNA_pol_sf"/>
</dbReference>
<dbReference type="Pfam" id="PF02260">
    <property type="entry name" value="FATC"/>
    <property type="match status" value="1"/>
</dbReference>
<dbReference type="SUPFAM" id="SSF56112">
    <property type="entry name" value="Protein kinase-like (PK-like)"/>
    <property type="match status" value="1"/>
</dbReference>
<dbReference type="GO" id="GO:0035267">
    <property type="term" value="C:NuA4 histone acetyltransferase complex"/>
    <property type="evidence" value="ECO:0007669"/>
    <property type="project" value="TreeGrafter"/>
</dbReference>
<dbReference type="InterPro" id="IPR036397">
    <property type="entry name" value="RNaseH_sf"/>
</dbReference>
<feature type="region of interest" description="Disordered" evidence="3">
    <location>
        <begin position="831"/>
        <end position="868"/>
    </location>
</feature>
<feature type="compositionally biased region" description="Low complexity" evidence="3">
    <location>
        <begin position="857"/>
        <end position="868"/>
    </location>
</feature>
<dbReference type="InterPro" id="IPR046805">
    <property type="entry name" value="Tra1_ring"/>
</dbReference>
<feature type="domain" description="PI3K/PI4K catalytic" evidence="4">
    <location>
        <begin position="2890"/>
        <end position="3218"/>
    </location>
</feature>
<dbReference type="InterPro" id="IPR036940">
    <property type="entry name" value="PI3/4_kinase_cat_sf"/>
</dbReference>
<comment type="similarity">
    <text evidence="1">Belongs to the PI3/PI4-kinase family. TRA1 subfamily.</text>
</comment>
<evidence type="ECO:0000256" key="1">
    <source>
        <dbReference type="ARBA" id="ARBA00007234"/>
    </source>
</evidence>
<dbReference type="PROSITE" id="PS51189">
    <property type="entry name" value="FAT"/>
    <property type="match status" value="1"/>
</dbReference>
<dbReference type="SMART" id="SM00146">
    <property type="entry name" value="PI3Kc"/>
    <property type="match status" value="1"/>
</dbReference>
<keyword evidence="2" id="KW-0378">Hydrolase</keyword>
<dbReference type="Proteomes" id="UP000030645">
    <property type="component" value="Unassembled WGS sequence"/>
</dbReference>
<feature type="region of interest" description="Disordered" evidence="3">
    <location>
        <begin position="1643"/>
        <end position="1667"/>
    </location>
</feature>
<sequence length="3263" mass="368471">MTKYGMASSQTSSVTTPESGGRSEIPNLGGSESSPILITGHKLNGHNYLQWSQSVLLFICGKGKDEYLTGEAAMPETTDSGFKKWKIENSMIMSWLINSMNNDIGENFLLFGTAKEIWDAAKETYSSSENTSELFQVESALHDFRQGEQSVTQYYSTLIRYWQQLDLFETHSWKCPDDAATYRQVVEQKRLFKFFLGLNRELDDVRGRIMGTKPLPSLREAFSEVRREESRKKVMMGSKEQHASPLDASALAVRSSNSNGGDHQKRERPWCDYCKKLGHYKEACWKLHGKPADWKPKPRFDRDSKAHVASNSDSAPVPEPSPFNKEQMNVLQKLFSQVGSGNITGAGLVAQTDPHTAFTANHGGMRPWIVDTGASDHMTGDAALLQNYKPSSGHSSVHIADGSNSKIAGTGSIKLTKELYLDSVLHVPNLDCNLLSISKLACDLQCVTKFYPNLCIFQDLKSGKMIGSAELCSGLYLLSCDRSSNQVSQASCVQSQSLLGSFNSVSNSNVNKDSEIILLHYRLGHPSFVYLAKLFPKLFINKNPASFHCEICQIAKHTRTVYPQIPYKPSTVFSLIHSDVWGPSRIKNVSGTRWFVTFVDDHTRVTWVYLMKEKSEVGQIFHTFNLMVQNQFNSRIQVLKSDNAREYFTSSLNTYLQNHGIIHLSSCVDTPQQNGVAERKNRHLLEVARCLMFSSNVPNYFWGEAILTATYLINRMPSRVLTFQSPRQLLLENFPHTRAVSSDLPPKVFGCTAFVHVYPQHRSKFDPRANKCIFLGYSPTQKGYKCYSPISKRFYTTMDVSFFEHVFFYPKSRVQGESMNEHQIWESILESVPSSHSESPRPSQTVPIDSSTPVPLSVQPTNVSSPVPVQSVAPQLANENLQVYIRRKKRQELEHGSQPTCGQYIDSISSPPEENMGTDREGDVSTPSIDDSTLPIALRKGVRRCTDHPIGNYVTYEGLSPSYKAFATSLDGTQIPSTIHEALQNSEWKKAVQDEIDALEKNGTWTITDLPGGKRPVGCKWIFTIKYKADGSVERFKARLVARGFTQSYGIDYQETFAPVAKLNTIRILLSLAVNQDWCLQQLDIKNAFLNGDLEEEVYMEIPPGFEGSMTKNQVCKLRKSLYGLKQSPRAWFDRFTKAVLKLGYVQGQSDHTLFVKKSHAEKIAILIVYVDDIILSGNDVKELQELKKYLSEEFEVKDLGNLKYFLGMEVARSSKGIVVSQRKYILDLLKETGMLGCKPVDTPMDSQKKLGTEKESAPVDRGRYQRLVGRLIYLSHTRPDIGFAVSVVSQFMHSPTEEHMEAVYRVLRYLKMTPGKGLFFIKTENRNTEVYSDADWAGNLIDRRSTSGYCSFVWGNLVTWRSKKQSVVARSSAEAEYRALAQGICEGIWIRRVLSELGQMSSFPILMMCDNQAAISIAKNPVHHDRTKHVEIDRHFITEKVSLVIEAKDREATTMYKQALELLSQALEVWPNANVKFNYLDKLLSSIHQSQSKDPPTTLAQGLDIVNKVLEKQPHLFIRNNVNQISQILEPCFKIKLLDGGKSVCSLLKMVFAAFPVEAATTPPDVKLLYQKVAELIQKHVNEVTAPRQINDTAPQTSNAESTSSSISFILLVIKTLTEVHKNIIDPFILVRILQRLAKDMGSSSGSHSRQGQTKDPDSAVTSSRQGADAGAIISNLKSVLKLINERVMVIPDCKRLITQILNALLSEKGTDASVLLCILDVVKGWIEDDFTKPGTSGMSSAFLTPKEIVSFLQKLSQIDKQNFSQASLEEWERKYLELLYGICSDANKYPVALRQEVFQRVERQSMLGLRARDPEIRMKFFLLYHESLKKTLFARLQYIIQLQDWEAVSDVFWLKQGLDLLLAILVEDKPITLAPNSARVPPLVVSGHLPDSSGMQPQATDVSEAPEDAPLTFDTLVLKHAQFLNEMSKLKVADLLIPLRELAHMDANVAYHLWVLVFPIVWVTLQKDEQVTLAKPMIALLSKDYHKKQQANRPNVVQALLEGLQLSHPQPRMPSELIKYIGKTYNAWHIALALLESHVMLFLNDTKCSESLAELYRLLNEEDMRCGLWKKRSVTGETRAGLSLVQHGYWQRAQNLFYQAMVKATQGTYNNTVPKAEMCLWEEQWLYCASQLSQWDALVDFGKSVENYEILLDSLWKLPDWAYMKDHVIPKAQVEETPKLRLIQAFFALHDRNANGVGDAENIVGKGVDLALEQWWQLPEMSVYSRIHLLQQFQQLVEVQESARILVDISNGNKVSGSSVVGVHGNLYSDLKDILETWRLRTPNKWDNMSVWYDLLQWRNEMYNGVIDAFKDFSATNPQLHHLGYRDKAWNVNKLAHIARKQGLYDVCVTILEKMYGHSTMEVQEAFTKIREQAQAYLEMKGELTSGLNLINSTNLEYFPVKHKAEIYRLKGDFLLKLNNSEGANLEYSNAISLFKNLPKGWISWGNYCDMAYKETQEEIWLEYAVSCFLQGIKFGISNSRSHLARVLYLLSFDSPNEPVGRAFDKYLEQIPHWVWLSWIPQLLLSLQRTEAPHCKLVLLKVATVYPQRTEAPHCKLVLLKVATVYPQALYYWLRTYLLERRDVASKSEANRIAMAQQRMQQGVSGAVSASIGLVADGNARVQGHGGVTLSSENQVHPATQSGGAIGSHDGGSTHGQEPERSSGVETGVHPGSDQPAQQSSSSINDGGQNALRRNGNLGFVASAASAFDAAKDIMEALRSKHTNLASELEVLLTEIGSRFVTLPEERLLAVVNALLHRCYKYPTATTAEVPQSLKKELSGVCRACFSADAVNKHVDFVREYKQDFERDLDPESTATFPGSLSELTERLKHWKNVLQSNVEDRFPAVLKLEEESRVLRDFHVVDVEVPGQYFCDQEIAPDHTVKLDRVGADIPIVRRHGSSFRRLTLIGSDGSQRHFIVQTSLTPNARSDERILQLFRVLNQMFDKHKESRRRHISIHTPIIIPVWSQVRMVEEDLMYSTFLEVYENHCARNDREADLPITYFKEQLNPAITGQVSPEAIVDLRLQAYTDITRNLVTDGIFSQYMYKTLSSGNHMWAFKKQFAIQLALSSFMSFMLQIGGRSPNKILFAKNTGKIFQTDFHPAYDANGMIEFNEPVPFRLTRNMQAFFSNFGVEGLIVSAMCAAAQAVVSPKQSQHLWHQLAMFFRDELLSWSWRRPLGMPIAPIVGGSSSMTPLDFKQKVTTNVDHVISRINGIAPQYFSEEEENAMDPPQSVQRGVTELVEAALTPRNLCTMDPTWHPWF</sequence>
<dbReference type="InterPro" id="IPR012337">
    <property type="entry name" value="RNaseH-like_sf"/>
</dbReference>
<protein>
    <submittedName>
        <fullName evidence="8">Retrovirus-related Pol polyprotein from transposon TNT 1-94</fullName>
    </submittedName>
</protein>
<keyword evidence="2" id="KW-0645">Protease</keyword>
<proteinExistence type="inferred from homology"/>